<dbReference type="PANTHER" id="PTHR43340:SF1">
    <property type="entry name" value="HYPOXANTHINE PHOSPHORIBOSYLTRANSFERASE"/>
    <property type="match status" value="1"/>
</dbReference>
<reference evidence="16" key="2">
    <citation type="submission" date="2023-11" db="UniProtKB">
        <authorList>
            <consortium name="WormBaseParasite"/>
        </authorList>
    </citation>
    <scope>IDENTIFICATION</scope>
</reference>
<dbReference type="Gene3D" id="3.40.50.2020">
    <property type="match status" value="1"/>
</dbReference>
<evidence type="ECO:0000256" key="6">
    <source>
        <dbReference type="ARBA" id="ARBA00022490"/>
    </source>
</evidence>
<dbReference type="EC" id="2.4.2.8" evidence="5 13"/>
<dbReference type="GO" id="GO:0006166">
    <property type="term" value="P:purine ribonucleoside salvage"/>
    <property type="evidence" value="ECO:0007669"/>
    <property type="project" value="UniProtKB-KW"/>
</dbReference>
<dbReference type="GO" id="GO:0006178">
    <property type="term" value="P:guanine salvage"/>
    <property type="evidence" value="ECO:0007669"/>
    <property type="project" value="TreeGrafter"/>
</dbReference>
<evidence type="ECO:0000256" key="10">
    <source>
        <dbReference type="ARBA" id="ARBA00022726"/>
    </source>
</evidence>
<organism evidence="15 16">
    <name type="scientific">Trichobilharzia regenti</name>
    <name type="common">Nasal bird schistosome</name>
    <dbReference type="NCBI Taxonomy" id="157069"/>
    <lineage>
        <taxon>Eukaryota</taxon>
        <taxon>Metazoa</taxon>
        <taxon>Spiralia</taxon>
        <taxon>Lophotrochozoa</taxon>
        <taxon>Platyhelminthes</taxon>
        <taxon>Trematoda</taxon>
        <taxon>Digenea</taxon>
        <taxon>Strigeidida</taxon>
        <taxon>Schistosomatoidea</taxon>
        <taxon>Schistosomatidae</taxon>
        <taxon>Trichobilharzia</taxon>
    </lineage>
</organism>
<comment type="pathway">
    <text evidence="3 13">Purine metabolism; IMP biosynthesis via salvage pathway; IMP from hypoxanthine: step 1/1.</text>
</comment>
<keyword evidence="7 13" id="KW-0328">Glycosyltransferase</keyword>
<keyword evidence="15" id="KW-1185">Reference proteome</keyword>
<evidence type="ECO:0000313" key="15">
    <source>
        <dbReference type="Proteomes" id="UP000050795"/>
    </source>
</evidence>
<dbReference type="NCBIfam" id="TIGR01203">
    <property type="entry name" value="HGPRTase"/>
    <property type="match status" value="1"/>
</dbReference>
<dbReference type="GO" id="GO:0000166">
    <property type="term" value="F:nucleotide binding"/>
    <property type="evidence" value="ECO:0007669"/>
    <property type="project" value="UniProtKB-KW"/>
</dbReference>
<dbReference type="InterPro" id="IPR000836">
    <property type="entry name" value="PRTase_dom"/>
</dbReference>
<dbReference type="GO" id="GO:0032264">
    <property type="term" value="P:IMP salvage"/>
    <property type="evidence" value="ECO:0007669"/>
    <property type="project" value="TreeGrafter"/>
</dbReference>
<dbReference type="Pfam" id="PF00156">
    <property type="entry name" value="Pribosyltran"/>
    <property type="match status" value="1"/>
</dbReference>
<evidence type="ECO:0000256" key="9">
    <source>
        <dbReference type="ARBA" id="ARBA00022723"/>
    </source>
</evidence>
<comment type="catalytic activity">
    <reaction evidence="13">
        <text>IMP + diphosphate = hypoxanthine + 5-phospho-alpha-D-ribose 1-diphosphate</text>
        <dbReference type="Rhea" id="RHEA:17973"/>
        <dbReference type="ChEBI" id="CHEBI:17368"/>
        <dbReference type="ChEBI" id="CHEBI:33019"/>
        <dbReference type="ChEBI" id="CHEBI:58017"/>
        <dbReference type="ChEBI" id="CHEBI:58053"/>
        <dbReference type="EC" id="2.4.2.8"/>
    </reaction>
</comment>
<dbReference type="CDD" id="cd06223">
    <property type="entry name" value="PRTases_typeI"/>
    <property type="match status" value="1"/>
</dbReference>
<keyword evidence="9 13" id="KW-0479">Metal-binding</keyword>
<keyword evidence="12 13" id="KW-0460">Magnesium</keyword>
<keyword evidence="11 13" id="KW-0547">Nucleotide-binding</keyword>
<dbReference type="FunFam" id="3.40.50.2020:FF:000053">
    <property type="entry name" value="Hypoxanthine phosphoribosyltransferase"/>
    <property type="match status" value="1"/>
</dbReference>
<dbReference type="GO" id="GO:0046100">
    <property type="term" value="P:hypoxanthine metabolic process"/>
    <property type="evidence" value="ECO:0007669"/>
    <property type="project" value="TreeGrafter"/>
</dbReference>
<evidence type="ECO:0000256" key="3">
    <source>
        <dbReference type="ARBA" id="ARBA00004669"/>
    </source>
</evidence>
<dbReference type="Proteomes" id="UP000050795">
    <property type="component" value="Unassembled WGS sequence"/>
</dbReference>
<dbReference type="GO" id="GO:0000287">
    <property type="term" value="F:magnesium ion binding"/>
    <property type="evidence" value="ECO:0007669"/>
    <property type="project" value="TreeGrafter"/>
</dbReference>
<feature type="domain" description="Phosphoribosyltransferase" evidence="14">
    <location>
        <begin position="61"/>
        <end position="199"/>
    </location>
</feature>
<keyword evidence="8 13" id="KW-0808">Transferase</keyword>
<dbReference type="AlphaFoldDB" id="A0AA85ILT7"/>
<dbReference type="SUPFAM" id="SSF53271">
    <property type="entry name" value="PRTase-like"/>
    <property type="match status" value="1"/>
</dbReference>
<keyword evidence="6 13" id="KW-0963">Cytoplasm</keyword>
<evidence type="ECO:0000256" key="4">
    <source>
        <dbReference type="ARBA" id="ARBA00008391"/>
    </source>
</evidence>
<dbReference type="GO" id="GO:0004422">
    <property type="term" value="F:hypoxanthine phosphoribosyltransferase activity"/>
    <property type="evidence" value="ECO:0007669"/>
    <property type="project" value="InterPro"/>
</dbReference>
<evidence type="ECO:0000256" key="5">
    <source>
        <dbReference type="ARBA" id="ARBA00011895"/>
    </source>
</evidence>
<evidence type="ECO:0000256" key="7">
    <source>
        <dbReference type="ARBA" id="ARBA00022676"/>
    </source>
</evidence>
<accession>A0AA85ILT7</accession>
<dbReference type="GO" id="GO:0005829">
    <property type="term" value="C:cytosol"/>
    <property type="evidence" value="ECO:0007669"/>
    <property type="project" value="TreeGrafter"/>
</dbReference>
<dbReference type="WBParaSite" id="TREG1_103590.2">
    <property type="protein sequence ID" value="TREG1_103590.2"/>
    <property type="gene ID" value="TREG1_103590"/>
</dbReference>
<evidence type="ECO:0000259" key="14">
    <source>
        <dbReference type="Pfam" id="PF00156"/>
    </source>
</evidence>
<evidence type="ECO:0000256" key="13">
    <source>
        <dbReference type="RuleBase" id="RU364099"/>
    </source>
</evidence>
<keyword evidence="10 13" id="KW-0660">Purine salvage</keyword>
<proteinExistence type="inferred from homology"/>
<name>A0AA85ILT7_TRIRE</name>
<evidence type="ECO:0000256" key="8">
    <source>
        <dbReference type="ARBA" id="ARBA00022679"/>
    </source>
</evidence>
<comment type="similarity">
    <text evidence="4 13">Belongs to the purine/pyrimidine phosphoribosyltransferase family.</text>
</comment>
<sequence length="229" mass="26158">MRILCYHFPKLSDDFKGYPVDKFCISSRYDGCMDYVLIPNGMVKDRLEKMAMDIVNFYEASSAKSITLMCVLKGGFKFLADLVDGLERTVRARGIVMPMTVEFIRIKSYVNDASTYEPIITGLENPSEYKDKDILVVEDIVDTGRTMKKLMSHLQSFSTRSVKVATLLVKRKPDGITYRPDFAGFEVPNRFVVGYAFDYNEHFRDIQHICVINEKGQQKFSLPSVPNAL</sequence>
<comment type="subcellular location">
    <subcellularLocation>
        <location evidence="2 13">Cytoplasm</location>
    </subcellularLocation>
</comment>
<evidence type="ECO:0000313" key="16">
    <source>
        <dbReference type="WBParaSite" id="TREG1_103590.2"/>
    </source>
</evidence>
<dbReference type="InterPro" id="IPR029057">
    <property type="entry name" value="PRTase-like"/>
</dbReference>
<reference evidence="15" key="1">
    <citation type="submission" date="2022-06" db="EMBL/GenBank/DDBJ databases">
        <authorList>
            <person name="Berger JAMES D."/>
            <person name="Berger JAMES D."/>
        </authorList>
    </citation>
    <scope>NUCLEOTIDE SEQUENCE [LARGE SCALE GENOMIC DNA]</scope>
</reference>
<protein>
    <recommendedName>
        <fullName evidence="5 13">Hypoxanthine phosphoribosyltransferase</fullName>
        <ecNumber evidence="5 13">2.4.2.8</ecNumber>
    </recommendedName>
</protein>
<comment type="cofactor">
    <cofactor evidence="1 13">
        <name>Mg(2+)</name>
        <dbReference type="ChEBI" id="CHEBI:18420"/>
    </cofactor>
</comment>
<dbReference type="InterPro" id="IPR050408">
    <property type="entry name" value="HGPRT"/>
</dbReference>
<dbReference type="PANTHER" id="PTHR43340">
    <property type="entry name" value="HYPOXANTHINE-GUANINE PHOSPHORIBOSYLTRANSFERASE"/>
    <property type="match status" value="1"/>
</dbReference>
<evidence type="ECO:0000256" key="2">
    <source>
        <dbReference type="ARBA" id="ARBA00004496"/>
    </source>
</evidence>
<dbReference type="InterPro" id="IPR005904">
    <property type="entry name" value="Hxn_phspho_trans"/>
</dbReference>
<dbReference type="GO" id="GO:0032263">
    <property type="term" value="P:GMP salvage"/>
    <property type="evidence" value="ECO:0007669"/>
    <property type="project" value="TreeGrafter"/>
</dbReference>
<evidence type="ECO:0000256" key="11">
    <source>
        <dbReference type="ARBA" id="ARBA00022741"/>
    </source>
</evidence>
<evidence type="ECO:0000256" key="1">
    <source>
        <dbReference type="ARBA" id="ARBA00001946"/>
    </source>
</evidence>
<evidence type="ECO:0000256" key="12">
    <source>
        <dbReference type="ARBA" id="ARBA00022842"/>
    </source>
</evidence>